<comment type="caution">
    <text evidence="2">The sequence shown here is derived from an EMBL/GenBank/DDBJ whole genome shotgun (WGS) entry which is preliminary data.</text>
</comment>
<evidence type="ECO:0000313" key="3">
    <source>
        <dbReference type="Proteomes" id="UP001341840"/>
    </source>
</evidence>
<gene>
    <name evidence="2" type="ORF">PIB30_037493</name>
</gene>
<reference evidence="2 3" key="1">
    <citation type="journal article" date="2023" name="Plants (Basel)">
        <title>Bridging the Gap: Combining Genomics and Transcriptomics Approaches to Understand Stylosanthes scabra, an Orphan Legume from the Brazilian Caatinga.</title>
        <authorList>
            <person name="Ferreira-Neto J.R.C."/>
            <person name="da Silva M.D."/>
            <person name="Binneck E."/>
            <person name="de Melo N.F."/>
            <person name="da Silva R.H."/>
            <person name="de Melo A.L.T.M."/>
            <person name="Pandolfi V."/>
            <person name="Bustamante F.O."/>
            <person name="Brasileiro-Vidal A.C."/>
            <person name="Benko-Iseppon A.M."/>
        </authorList>
    </citation>
    <scope>NUCLEOTIDE SEQUENCE [LARGE SCALE GENOMIC DNA]</scope>
    <source>
        <tissue evidence="2">Leaves</tissue>
    </source>
</reference>
<keyword evidence="3" id="KW-1185">Reference proteome</keyword>
<accession>A0ABU6XF94</accession>
<organism evidence="2 3">
    <name type="scientific">Stylosanthes scabra</name>
    <dbReference type="NCBI Taxonomy" id="79078"/>
    <lineage>
        <taxon>Eukaryota</taxon>
        <taxon>Viridiplantae</taxon>
        <taxon>Streptophyta</taxon>
        <taxon>Embryophyta</taxon>
        <taxon>Tracheophyta</taxon>
        <taxon>Spermatophyta</taxon>
        <taxon>Magnoliopsida</taxon>
        <taxon>eudicotyledons</taxon>
        <taxon>Gunneridae</taxon>
        <taxon>Pentapetalae</taxon>
        <taxon>rosids</taxon>
        <taxon>fabids</taxon>
        <taxon>Fabales</taxon>
        <taxon>Fabaceae</taxon>
        <taxon>Papilionoideae</taxon>
        <taxon>50 kb inversion clade</taxon>
        <taxon>dalbergioids sensu lato</taxon>
        <taxon>Dalbergieae</taxon>
        <taxon>Pterocarpus clade</taxon>
        <taxon>Stylosanthes</taxon>
    </lineage>
</organism>
<feature type="region of interest" description="Disordered" evidence="1">
    <location>
        <begin position="129"/>
        <end position="154"/>
    </location>
</feature>
<dbReference type="EMBL" id="JASCZI010211637">
    <property type="protein sequence ID" value="MED6195393.1"/>
    <property type="molecule type" value="Genomic_DNA"/>
</dbReference>
<dbReference type="Proteomes" id="UP001341840">
    <property type="component" value="Unassembled WGS sequence"/>
</dbReference>
<protein>
    <submittedName>
        <fullName evidence="2">Uncharacterized protein</fullName>
    </submittedName>
</protein>
<sequence length="311" mass="34469">MSLARHRSHGLPFAAEPQPSSALNIFASASGRIWRRHRRRDLGRTAATPPSRGNAPPYQTSTRGIWMCSELDCSHCFRQQRPSSDAARDGLVVSGLSFALSPFKKRCHRGATKFKIPSTRLGSFSLESRNTRDIGPKRGSGLIQRKRKTPMKQGNKNEIDAEIDANIKKKVGRPKKPEGPKMKSQDSRCSPTAIADIFLKLRGSKDHTKYREVEDMGFGCLKHIPNWKMKQDLAVALVRSYNNDQMSMVLETGDVPITAPLIGSALGLPAKGDSFKKLDENVHGNLIITYEGMTIKKLEELVIQCSVSTDA</sequence>
<name>A0ABU6XF94_9FABA</name>
<evidence type="ECO:0000313" key="2">
    <source>
        <dbReference type="EMBL" id="MED6195393.1"/>
    </source>
</evidence>
<proteinExistence type="predicted"/>
<evidence type="ECO:0000256" key="1">
    <source>
        <dbReference type="SAM" id="MobiDB-lite"/>
    </source>
</evidence>